<proteinExistence type="predicted"/>
<evidence type="ECO:0000256" key="1">
    <source>
        <dbReference type="SAM" id="Coils"/>
    </source>
</evidence>
<dbReference type="InterPro" id="IPR013783">
    <property type="entry name" value="Ig-like_fold"/>
</dbReference>
<protein>
    <submittedName>
        <fullName evidence="5">Fibronectin type III domain-containing protein</fullName>
    </submittedName>
</protein>
<accession>A0A8T5GFC6</accession>
<gene>
    <name evidence="5" type="ORF">HON47_03025</name>
</gene>
<sequence>MKKLVLIAFVLFVLFTTSFAFADTPTLTIQLKTYGGTTSNYSNDANVTVAITTTSGDINAMQFSCDNSTWSTLTTYSASSHFDMNSGSYGCTAANGSRTLYAKIGDTDNNLSTAASDAIILDFAPPAVTSFSPGATVSSGNGANGQAISIPITDDFNLSTISISLDRASTDVYDNNSGACTITGTSATCAFTDFLVDRTGSYTYTSIITDMAGNILTDTNTFTFTDTGDPTAPGKPSGYDINTTVYLNWLGNTQNDFNSYGIYRSEFTGFDTNSQTFVAYSDTNSYTNSGLDENTTYYYKITAFDWSGRESTPSDQNAFVTDYNYGITPTITRTDASCDSNAWCWDDSPTFSITGISGAEYSWIITTSTSTLPATCTYGSDCNTDSTPEFSDIANGTKYFKVRACKPNGCGNTSSFTLKLDDTAPSAPGSFASALIGYDTKLTWTASTDTGGSSLYRYYIYRTESSTFNASSTNQIGYVASSALTYTDTTPSKGKTYYYKIQAKDVASNYSSSTSMTPVSIDIPSGGEETTVTIKAKNSSGEYVDYYSTAQDLTIELTFSNEIDDMNLYITKGDNNVELVENMKDDVTTYSTAIVTSASYNDINIYVLAFSTTGWITGNKILYFDTTNPTGRFSNITTNQKLSGTYKLQVTATDNQDVNDVKIYVDGNLIGLATNANDSNWVLDFNTFDYNNEVTIKATITDKAGNSISFEKNVIISNSITNEVVVEVLTLEVVVEIIQSGITKLNELEEKLVNCQNCLNEENLIKKEEADALLEEAEGLLETNLEQAKAKTEQALGIYASLLKEVDSKLEVAQLFNLFLIIVPIIIIIAALTIFFGLKVMKNKEKGGKKGSFGTTKTSTKKEKVSWDADTPL</sequence>
<feature type="transmembrane region" description="Helical" evidence="3">
    <location>
        <begin position="815"/>
        <end position="838"/>
    </location>
</feature>
<dbReference type="Proteomes" id="UP000722459">
    <property type="component" value="Unassembled WGS sequence"/>
</dbReference>
<dbReference type="Pfam" id="PF17957">
    <property type="entry name" value="Big_7"/>
    <property type="match status" value="1"/>
</dbReference>
<feature type="region of interest" description="Disordered" evidence="2">
    <location>
        <begin position="845"/>
        <end position="873"/>
    </location>
</feature>
<dbReference type="EMBL" id="JABJNZ010000040">
    <property type="protein sequence ID" value="MBT4870520.1"/>
    <property type="molecule type" value="Genomic_DNA"/>
</dbReference>
<dbReference type="SMART" id="SM00060">
    <property type="entry name" value="FN3"/>
    <property type="match status" value="2"/>
</dbReference>
<feature type="coiled-coil region" evidence="1">
    <location>
        <begin position="745"/>
        <end position="794"/>
    </location>
</feature>
<dbReference type="InterPro" id="IPR003961">
    <property type="entry name" value="FN3_dom"/>
</dbReference>
<feature type="domain" description="Fibronectin type-III" evidence="4">
    <location>
        <begin position="232"/>
        <end position="324"/>
    </location>
</feature>
<evidence type="ECO:0000259" key="4">
    <source>
        <dbReference type="PROSITE" id="PS50853"/>
    </source>
</evidence>
<dbReference type="PROSITE" id="PS50853">
    <property type="entry name" value="FN3"/>
    <property type="match status" value="2"/>
</dbReference>
<feature type="domain" description="Fibronectin type-III" evidence="4">
    <location>
        <begin position="424"/>
        <end position="526"/>
    </location>
</feature>
<evidence type="ECO:0000313" key="5">
    <source>
        <dbReference type="EMBL" id="MBT4870520.1"/>
    </source>
</evidence>
<keyword evidence="3" id="KW-0812">Transmembrane</keyword>
<evidence type="ECO:0000256" key="2">
    <source>
        <dbReference type="SAM" id="MobiDB-lite"/>
    </source>
</evidence>
<name>A0A8T5GFC6_9ARCH</name>
<dbReference type="AlphaFoldDB" id="A0A8T5GFC6"/>
<dbReference type="Gene3D" id="2.60.40.10">
    <property type="entry name" value="Immunoglobulins"/>
    <property type="match status" value="3"/>
</dbReference>
<keyword evidence="3" id="KW-0472">Membrane</keyword>
<organism evidence="5 6">
    <name type="scientific">Candidatus Iainarchaeum sp</name>
    <dbReference type="NCBI Taxonomy" id="3101447"/>
    <lineage>
        <taxon>Archaea</taxon>
        <taxon>Candidatus Iainarchaeota</taxon>
        <taxon>Candidatus Iainarchaeia</taxon>
        <taxon>Candidatus Iainarchaeales</taxon>
        <taxon>Candidatus Iainarchaeaceae</taxon>
        <taxon>Candidatus Iainarchaeum</taxon>
    </lineage>
</organism>
<dbReference type="InterPro" id="IPR036116">
    <property type="entry name" value="FN3_sf"/>
</dbReference>
<keyword evidence="1" id="KW-0175">Coiled coil</keyword>
<dbReference type="SUPFAM" id="SSF49265">
    <property type="entry name" value="Fibronectin type III"/>
    <property type="match status" value="2"/>
</dbReference>
<keyword evidence="3" id="KW-1133">Transmembrane helix</keyword>
<comment type="caution">
    <text evidence="5">The sequence shown here is derived from an EMBL/GenBank/DDBJ whole genome shotgun (WGS) entry which is preliminary data.</text>
</comment>
<evidence type="ECO:0000256" key="3">
    <source>
        <dbReference type="SAM" id="Phobius"/>
    </source>
</evidence>
<reference evidence="5" key="1">
    <citation type="journal article" date="2021" name="ISME J.">
        <title>Mercury methylation by metabolically versatile and cosmopolitan marine bacteria.</title>
        <authorList>
            <person name="Lin H."/>
            <person name="Ascher D.B."/>
            <person name="Myung Y."/>
            <person name="Lamborg C.H."/>
            <person name="Hallam S.J."/>
            <person name="Gionfriddo C.M."/>
            <person name="Holt K.E."/>
            <person name="Moreau J.W."/>
        </authorList>
    </citation>
    <scope>NUCLEOTIDE SEQUENCE</scope>
    <source>
        <strain evidence="5">SI075_bin30</strain>
    </source>
</reference>
<dbReference type="CDD" id="cd00063">
    <property type="entry name" value="FN3"/>
    <property type="match status" value="1"/>
</dbReference>
<evidence type="ECO:0000313" key="6">
    <source>
        <dbReference type="Proteomes" id="UP000722459"/>
    </source>
</evidence>